<dbReference type="PANTHER" id="PTHR12815">
    <property type="entry name" value="SORTING AND ASSEMBLY MACHINERY SAMM50 PROTEIN FAMILY MEMBER"/>
    <property type="match status" value="1"/>
</dbReference>
<proteinExistence type="inferred from homology"/>
<dbReference type="InterPro" id="IPR010827">
    <property type="entry name" value="BamA/TamA_POTRA"/>
</dbReference>
<evidence type="ECO:0000313" key="16">
    <source>
        <dbReference type="Proteomes" id="UP000251800"/>
    </source>
</evidence>
<evidence type="ECO:0000259" key="13">
    <source>
        <dbReference type="Pfam" id="PF07244"/>
    </source>
</evidence>
<gene>
    <name evidence="15" type="ORF">DEH80_13915</name>
</gene>
<evidence type="ECO:0000256" key="8">
    <source>
        <dbReference type="ARBA" id="ARBA00023237"/>
    </source>
</evidence>
<dbReference type="PANTHER" id="PTHR12815:SF47">
    <property type="entry name" value="TRANSLOCATION AND ASSEMBLY MODULE SUBUNIT TAMA"/>
    <property type="match status" value="1"/>
</dbReference>
<comment type="subunit">
    <text evidence="10">Interacts with TamB to form the translocation and assembly module (TAM).</text>
</comment>
<sequence length="582" mass="64715">MPANATRYCKPFIAAGLILAGFCASAATVSVQLEGVQENAIRNNINGFLGIRKLENDDKTRARAIRRLHRRAESDIRDALRPFGYYNPVIRSELVPTDQGYQATYTVDVGPLTTLRDIRIEISGPGSREQALRNVVQASEIKADAPLRHDLYRSTKAAIRDKAYELGYLDAQYQTARLAVDPAINRADVALILSSGNAYEFGEIKINQDILDPDFLTRYVKVAPGERFDPSRLVNLQLDLADLGYFNQVQVDANKDNAVNHRIPVVIETVPRPSERYEAGVGYGTDTGARLTAGAEWRRLNRRGHQLDLSFQVSEVINTLTTQYLVPVGNVPGESLTFSAGVEDERLEDGDRRTLRLEAARNWQLGDWKRRYYLQFVREDFQLSDQQTFSVLFTPGVSFSRTELSDPVFARSGWSAFFDVHGAERTLLSDTNFIQSRLRLQGVLPVLSRGRLLLRSEVGGSWTDEFSRLPASERFFAGGDNSVRGYAYESLGPTDDEGRVIGGEFLLTGSVEYEHLIRGNMGAAIFVDAGNADDDGFPEPVYGAGVGFRYRSPVGVIRIDVAHPFDDPDRAARLHIGVRAGL</sequence>
<keyword evidence="8" id="KW-0998">Cell outer membrane</keyword>
<keyword evidence="7" id="KW-0472">Membrane</keyword>
<feature type="chain" id="PRO_5016814308" description="Translocation and assembly module subunit TamA" evidence="11">
    <location>
        <begin position="27"/>
        <end position="582"/>
    </location>
</feature>
<reference evidence="15 16" key="1">
    <citation type="submission" date="2018-05" db="EMBL/GenBank/DDBJ databases">
        <title>Abyssibacter profundi OUC007T gen. nov., sp. nov, a marine bacterium isolated from seawater of the Mariana Trench.</title>
        <authorList>
            <person name="Zhou S."/>
        </authorList>
    </citation>
    <scope>NUCLEOTIDE SEQUENCE [LARGE SCALE GENOMIC DNA]</scope>
    <source>
        <strain evidence="15 16">OUC007</strain>
    </source>
</reference>
<evidence type="ECO:0000256" key="5">
    <source>
        <dbReference type="ARBA" id="ARBA00022692"/>
    </source>
</evidence>
<keyword evidence="6 11" id="KW-0732">Signal</keyword>
<dbReference type="Proteomes" id="UP000251800">
    <property type="component" value="Unassembled WGS sequence"/>
</dbReference>
<comment type="subcellular location">
    <subcellularLocation>
        <location evidence="1">Cell outer membrane</location>
    </subcellularLocation>
</comment>
<keyword evidence="5" id="KW-0812">Transmembrane</keyword>
<evidence type="ECO:0000313" key="15">
    <source>
        <dbReference type="EMBL" id="PWN55119.1"/>
    </source>
</evidence>
<dbReference type="EMBL" id="QEQK01000013">
    <property type="protein sequence ID" value="PWN55119.1"/>
    <property type="molecule type" value="Genomic_DNA"/>
</dbReference>
<evidence type="ECO:0000256" key="11">
    <source>
        <dbReference type="SAM" id="SignalP"/>
    </source>
</evidence>
<evidence type="ECO:0000259" key="14">
    <source>
        <dbReference type="Pfam" id="PF17243"/>
    </source>
</evidence>
<dbReference type="Pfam" id="PF17243">
    <property type="entry name" value="POTRA_TamA_1"/>
    <property type="match status" value="1"/>
</dbReference>
<evidence type="ECO:0000256" key="7">
    <source>
        <dbReference type="ARBA" id="ARBA00023136"/>
    </source>
</evidence>
<evidence type="ECO:0000256" key="10">
    <source>
        <dbReference type="ARBA" id="ARBA00093548"/>
    </source>
</evidence>
<protein>
    <recommendedName>
        <fullName evidence="3">Translocation and assembly module subunit TamA</fullName>
    </recommendedName>
    <alternativeName>
        <fullName evidence="9">Autotransporter assembly factor TamA</fullName>
    </alternativeName>
</protein>
<dbReference type="InterPro" id="IPR035243">
    <property type="entry name" value="TamA_POTRA_Dom_1"/>
</dbReference>
<evidence type="ECO:0000256" key="9">
    <source>
        <dbReference type="ARBA" id="ARBA00033063"/>
    </source>
</evidence>
<comment type="similarity">
    <text evidence="2">Belongs to the TamA family.</text>
</comment>
<evidence type="ECO:0000256" key="1">
    <source>
        <dbReference type="ARBA" id="ARBA00004442"/>
    </source>
</evidence>
<feature type="domain" description="POTRA" evidence="13">
    <location>
        <begin position="199"/>
        <end position="267"/>
    </location>
</feature>
<dbReference type="InterPro" id="IPR039910">
    <property type="entry name" value="D15-like"/>
</dbReference>
<evidence type="ECO:0000259" key="12">
    <source>
        <dbReference type="Pfam" id="PF01103"/>
    </source>
</evidence>
<dbReference type="GO" id="GO:0009279">
    <property type="term" value="C:cell outer membrane"/>
    <property type="evidence" value="ECO:0007669"/>
    <property type="project" value="UniProtKB-SubCell"/>
</dbReference>
<dbReference type="GO" id="GO:0097347">
    <property type="term" value="C:TAM protein secretion complex"/>
    <property type="evidence" value="ECO:0007669"/>
    <property type="project" value="TreeGrafter"/>
</dbReference>
<feature type="domain" description="TamA POTRA" evidence="14">
    <location>
        <begin position="30"/>
        <end position="108"/>
    </location>
</feature>
<evidence type="ECO:0000256" key="2">
    <source>
        <dbReference type="ARBA" id="ARBA00010248"/>
    </source>
</evidence>
<dbReference type="Pfam" id="PF01103">
    <property type="entry name" value="Omp85"/>
    <property type="match status" value="1"/>
</dbReference>
<dbReference type="GO" id="GO:0009306">
    <property type="term" value="P:protein secretion"/>
    <property type="evidence" value="ECO:0007669"/>
    <property type="project" value="TreeGrafter"/>
</dbReference>
<comment type="caution">
    <text evidence="15">The sequence shown here is derived from an EMBL/GenBank/DDBJ whole genome shotgun (WGS) entry which is preliminary data.</text>
</comment>
<dbReference type="Gene3D" id="3.10.20.310">
    <property type="entry name" value="membrane protein fhac"/>
    <property type="match status" value="3"/>
</dbReference>
<evidence type="ECO:0000256" key="6">
    <source>
        <dbReference type="ARBA" id="ARBA00022729"/>
    </source>
</evidence>
<dbReference type="OrthoDB" id="9803054at2"/>
<evidence type="ECO:0000256" key="3">
    <source>
        <dbReference type="ARBA" id="ARBA00015419"/>
    </source>
</evidence>
<dbReference type="RefSeq" id="WP_109721119.1">
    <property type="nucleotide sequence ID" value="NZ_QEQK01000013.1"/>
</dbReference>
<organism evidence="15 16">
    <name type="scientific">Abyssibacter profundi</name>
    <dbReference type="NCBI Taxonomy" id="2182787"/>
    <lineage>
        <taxon>Bacteria</taxon>
        <taxon>Pseudomonadati</taxon>
        <taxon>Pseudomonadota</taxon>
        <taxon>Gammaproteobacteria</taxon>
        <taxon>Chromatiales</taxon>
        <taxon>Oceanococcaceae</taxon>
        <taxon>Abyssibacter</taxon>
    </lineage>
</organism>
<keyword evidence="16" id="KW-1185">Reference proteome</keyword>
<dbReference type="Gene3D" id="2.40.160.50">
    <property type="entry name" value="membrane protein fhac: a member of the omp85/tpsb transporter family"/>
    <property type="match status" value="1"/>
</dbReference>
<dbReference type="Pfam" id="PF07244">
    <property type="entry name" value="POTRA"/>
    <property type="match status" value="1"/>
</dbReference>
<keyword evidence="4" id="KW-1134">Transmembrane beta strand</keyword>
<feature type="domain" description="Bacterial surface antigen (D15)" evidence="12">
    <location>
        <begin position="305"/>
        <end position="570"/>
    </location>
</feature>
<dbReference type="AlphaFoldDB" id="A0A383XR65"/>
<name>A0A383XR65_9GAMM</name>
<evidence type="ECO:0000256" key="4">
    <source>
        <dbReference type="ARBA" id="ARBA00022452"/>
    </source>
</evidence>
<accession>A0A383XR65</accession>
<feature type="signal peptide" evidence="11">
    <location>
        <begin position="1"/>
        <end position="26"/>
    </location>
</feature>
<dbReference type="InterPro" id="IPR000184">
    <property type="entry name" value="Bac_surfAg_D15"/>
</dbReference>